<dbReference type="AlphaFoldDB" id="A0A743TXG6"/>
<reference evidence="4" key="2">
    <citation type="submission" date="2020-02" db="EMBL/GenBank/DDBJ databases">
        <authorList>
            <consortium name="NCBI Pathogen Detection Project"/>
        </authorList>
    </citation>
    <scope>NUCLEOTIDE SEQUENCE</scope>
    <source>
        <strain evidence="5">MA.05/00002289</strain>
        <strain evidence="4">MA.CK_01/00000941</strain>
        <strain evidence="3">MA.CK_95/00012903</strain>
    </source>
</reference>
<dbReference type="InterPro" id="IPR009468">
    <property type="entry name" value="DUF1090"/>
</dbReference>
<feature type="region of interest" description="Disordered" evidence="1">
    <location>
        <begin position="79"/>
        <end position="110"/>
    </location>
</feature>
<accession>A0A743TXG6</accession>
<keyword evidence="2" id="KW-0732">Signal</keyword>
<dbReference type="EMBL" id="DAAUOA010000052">
    <property type="protein sequence ID" value="HAF2207057.1"/>
    <property type="molecule type" value="Genomic_DNA"/>
</dbReference>
<comment type="caution">
    <text evidence="4">The sequence shown here is derived from an EMBL/GenBank/DDBJ whole genome shotgun (WGS) entry which is preliminary data.</text>
</comment>
<organism evidence="4">
    <name type="scientific">Salmonella enterica</name>
    <name type="common">Salmonella choleraesuis</name>
    <dbReference type="NCBI Taxonomy" id="28901"/>
    <lineage>
        <taxon>Bacteria</taxon>
        <taxon>Pseudomonadati</taxon>
        <taxon>Pseudomonadota</taxon>
        <taxon>Gammaproteobacteria</taxon>
        <taxon>Enterobacterales</taxon>
        <taxon>Enterobacteriaceae</taxon>
        <taxon>Salmonella</taxon>
    </lineage>
</organism>
<dbReference type="PROSITE" id="PS51257">
    <property type="entry name" value="PROKAR_LIPOPROTEIN"/>
    <property type="match status" value="1"/>
</dbReference>
<sequence>MNKLTLISFAVLLSSPLFSFNTSASVLTGCAAKRADIENQLQYAREHNNLHQITRLQMALDKNKANCTDAELLQERQNKVAEKQRKVSEREQELAIAGETGDQKKIKQKQKKLAQAKEELAEAQRK</sequence>
<dbReference type="EMBL" id="DAAUPK010000047">
    <property type="protein sequence ID" value="HAF2572250.1"/>
    <property type="molecule type" value="Genomic_DNA"/>
</dbReference>
<feature type="signal peptide" evidence="2">
    <location>
        <begin position="1"/>
        <end position="19"/>
    </location>
</feature>
<evidence type="ECO:0000313" key="3">
    <source>
        <dbReference type="EMBL" id="HAF1420792.1"/>
    </source>
</evidence>
<evidence type="ECO:0000256" key="1">
    <source>
        <dbReference type="SAM" id="MobiDB-lite"/>
    </source>
</evidence>
<dbReference type="Pfam" id="PF06476">
    <property type="entry name" value="DUF1090"/>
    <property type="match status" value="1"/>
</dbReference>
<name>A0A743TXG6_SALER</name>
<evidence type="ECO:0000313" key="5">
    <source>
        <dbReference type="EMBL" id="HAF2572250.1"/>
    </source>
</evidence>
<evidence type="ECO:0000256" key="2">
    <source>
        <dbReference type="SAM" id="SignalP"/>
    </source>
</evidence>
<feature type="chain" id="PRO_5036396518" evidence="2">
    <location>
        <begin position="20"/>
        <end position="126"/>
    </location>
</feature>
<evidence type="ECO:0000313" key="4">
    <source>
        <dbReference type="EMBL" id="HAF2207057.1"/>
    </source>
</evidence>
<dbReference type="EMBL" id="DAAUMU010000062">
    <property type="protein sequence ID" value="HAF1420792.1"/>
    <property type="molecule type" value="Genomic_DNA"/>
</dbReference>
<protein>
    <submittedName>
        <fullName evidence="4">DUF1090 domain-containing protein</fullName>
    </submittedName>
</protein>
<feature type="compositionally biased region" description="Basic and acidic residues" evidence="1">
    <location>
        <begin position="79"/>
        <end position="93"/>
    </location>
</feature>
<reference evidence="4" key="1">
    <citation type="journal article" date="2018" name="Genome Biol.">
        <title>SKESA: strategic k-mer extension for scrupulous assemblies.</title>
        <authorList>
            <person name="Souvorov A."/>
            <person name="Agarwala R."/>
            <person name="Lipman D.J."/>
        </authorList>
    </citation>
    <scope>NUCLEOTIDE SEQUENCE</scope>
    <source>
        <strain evidence="5">MA.05/00002289</strain>
        <strain evidence="4">MA.CK_01/00000941</strain>
        <strain evidence="3">MA.CK_95/00012903</strain>
    </source>
</reference>
<proteinExistence type="predicted"/>
<gene>
    <name evidence="4" type="ORF">G8N85_005159</name>
    <name evidence="3" type="ORF">G9B68_005333</name>
    <name evidence="5" type="ORF">G9E70_005272</name>
</gene>